<dbReference type="InterPro" id="IPR013783">
    <property type="entry name" value="Ig-like_fold"/>
</dbReference>
<dbReference type="InterPro" id="IPR003598">
    <property type="entry name" value="Ig_sub2"/>
</dbReference>
<feature type="domain" description="Ig-like" evidence="4">
    <location>
        <begin position="151"/>
        <end position="234"/>
    </location>
</feature>
<protein>
    <submittedName>
        <fullName evidence="5 6">Sidestep protein, putative</fullName>
    </submittedName>
</protein>
<comment type="subcellular location">
    <subcellularLocation>
        <location evidence="1">Membrane</location>
        <topology evidence="1">Single-pass membrane protein</topology>
    </subcellularLocation>
</comment>
<evidence type="ECO:0000256" key="1">
    <source>
        <dbReference type="ARBA" id="ARBA00004167"/>
    </source>
</evidence>
<dbReference type="SMART" id="SM00409">
    <property type="entry name" value="IG"/>
    <property type="match status" value="1"/>
</dbReference>
<keyword evidence="7" id="KW-1185">Reference proteome</keyword>
<dbReference type="PROSITE" id="PS50835">
    <property type="entry name" value="IG_LIKE"/>
    <property type="match status" value="2"/>
</dbReference>
<reference evidence="6" key="2">
    <citation type="submission" date="2020-05" db="UniProtKB">
        <authorList>
            <consortium name="EnsemblMetazoa"/>
        </authorList>
    </citation>
    <scope>IDENTIFICATION</scope>
    <source>
        <strain evidence="6">wikel</strain>
    </source>
</reference>
<dbReference type="EMBL" id="ABJB010625963">
    <property type="status" value="NOT_ANNOTATED_CDS"/>
    <property type="molecule type" value="Genomic_DNA"/>
</dbReference>
<dbReference type="OrthoDB" id="6503587at2759"/>
<organism>
    <name type="scientific">Ixodes scapularis</name>
    <name type="common">Black-legged tick</name>
    <name type="synonym">Deer tick</name>
    <dbReference type="NCBI Taxonomy" id="6945"/>
    <lineage>
        <taxon>Eukaryota</taxon>
        <taxon>Metazoa</taxon>
        <taxon>Ecdysozoa</taxon>
        <taxon>Arthropoda</taxon>
        <taxon>Chelicerata</taxon>
        <taxon>Arachnida</taxon>
        <taxon>Acari</taxon>
        <taxon>Parasitiformes</taxon>
        <taxon>Ixodida</taxon>
        <taxon>Ixodoidea</taxon>
        <taxon>Ixodidae</taxon>
        <taxon>Ixodinae</taxon>
        <taxon>Ixodes</taxon>
    </lineage>
</organism>
<keyword evidence="2" id="KW-0472">Membrane</keyword>
<dbReference type="EMBL" id="ABJB011123261">
    <property type="status" value="NOT_ANNOTATED_CDS"/>
    <property type="molecule type" value="Genomic_DNA"/>
</dbReference>
<dbReference type="EMBL" id="ABJB010622985">
    <property type="status" value="NOT_ANNOTATED_CDS"/>
    <property type="molecule type" value="Genomic_DNA"/>
</dbReference>
<dbReference type="InterPro" id="IPR036179">
    <property type="entry name" value="Ig-like_dom_sf"/>
</dbReference>
<evidence type="ECO:0000259" key="4">
    <source>
        <dbReference type="PROSITE" id="PS50835"/>
    </source>
</evidence>
<dbReference type="PaxDb" id="6945-B7PW33"/>
<evidence type="ECO:0000256" key="2">
    <source>
        <dbReference type="ARBA" id="ARBA00023136"/>
    </source>
</evidence>
<evidence type="ECO:0000256" key="3">
    <source>
        <dbReference type="ARBA" id="ARBA00023157"/>
    </source>
</evidence>
<dbReference type="Proteomes" id="UP000001555">
    <property type="component" value="Unassembled WGS sequence"/>
</dbReference>
<dbReference type="SUPFAM" id="SSF48726">
    <property type="entry name" value="Immunoglobulin"/>
    <property type="match status" value="2"/>
</dbReference>
<dbReference type="VEuPathDB" id="VectorBase:ISCP_032593"/>
<dbReference type="PANTHER" id="PTHR23278:SF19">
    <property type="entry name" value="OBSCURIN"/>
    <property type="match status" value="1"/>
</dbReference>
<dbReference type="Pfam" id="PF07679">
    <property type="entry name" value="I-set"/>
    <property type="match status" value="1"/>
</dbReference>
<dbReference type="Pfam" id="PF08205">
    <property type="entry name" value="C2-set_2"/>
    <property type="match status" value="1"/>
</dbReference>
<dbReference type="VEuPathDB" id="VectorBase:ISCW007919"/>
<feature type="domain" description="Ig-like" evidence="4">
    <location>
        <begin position="47"/>
        <end position="126"/>
    </location>
</feature>
<dbReference type="Gene3D" id="2.60.40.10">
    <property type="entry name" value="Immunoglobulins"/>
    <property type="match status" value="2"/>
</dbReference>
<accession>B7PW33</accession>
<dbReference type="PANTHER" id="PTHR23278">
    <property type="entry name" value="SIDESTEP PROTEIN"/>
    <property type="match status" value="1"/>
</dbReference>
<name>B7PW33_IXOSC</name>
<dbReference type="InterPro" id="IPR003599">
    <property type="entry name" value="Ig_sub"/>
</dbReference>
<dbReference type="VEuPathDB" id="VectorBase:ISCI007919"/>
<evidence type="ECO:0000313" key="7">
    <source>
        <dbReference type="Proteomes" id="UP000001555"/>
    </source>
</evidence>
<dbReference type="SMART" id="SM00408">
    <property type="entry name" value="IGc2"/>
    <property type="match status" value="1"/>
</dbReference>
<proteinExistence type="predicted"/>
<evidence type="ECO:0000313" key="6">
    <source>
        <dbReference type="EnsemblMetazoa" id="ISCW007919-PA"/>
    </source>
</evidence>
<gene>
    <name evidence="5" type="ORF">IscW_ISCW007919</name>
</gene>
<dbReference type="EMBL" id="ABJB010240883">
    <property type="status" value="NOT_ANNOTATED_CDS"/>
    <property type="molecule type" value="Genomic_DNA"/>
</dbReference>
<sequence length="253" mass="27884">MVDDGFRWVPRNPLTHGRCLSTAKTSVTSTCFSSEKAYGLREDRLTPAQVRIKGSRSPVSADVEAVVECETTGSQPAADVSWSLENVALRDAQVLARGANGTASLLRWTPRPEDDGRRLICRAVNNRFPQDVIEDVWLLDVHCSIVLADKPRTELRLGSGLDPWGVQEGHDVYFECSVQANPAVHEVSWSLDGRRLTGARLIVSNLSLALRQVTRHQAGQYRCAAHNSAGHAVSNAVPLRVKPMEEKTLRKEP</sequence>
<evidence type="ECO:0000313" key="5">
    <source>
        <dbReference type="EMBL" id="EEC10805.1"/>
    </source>
</evidence>
<keyword evidence="3" id="KW-1015">Disulfide bond</keyword>
<dbReference type="EMBL" id="ABJB010153122">
    <property type="status" value="NOT_ANNOTATED_CDS"/>
    <property type="molecule type" value="Genomic_DNA"/>
</dbReference>
<dbReference type="InParanoid" id="B7PW33"/>
<dbReference type="HOGENOM" id="CLU_046476_0_0_1"/>
<dbReference type="EnsemblMetazoa" id="ISCW007919-RA">
    <property type="protein sequence ID" value="ISCW007919-PA"/>
    <property type="gene ID" value="ISCW007919"/>
</dbReference>
<dbReference type="EMBL" id="ABJB010322552">
    <property type="status" value="NOT_ANNOTATED_CDS"/>
    <property type="molecule type" value="Genomic_DNA"/>
</dbReference>
<reference evidence="5 7" key="1">
    <citation type="submission" date="2008-03" db="EMBL/GenBank/DDBJ databases">
        <title>Annotation of Ixodes scapularis.</title>
        <authorList>
            <consortium name="Ixodes scapularis Genome Project Consortium"/>
            <person name="Caler E."/>
            <person name="Hannick L.I."/>
            <person name="Bidwell S."/>
            <person name="Joardar V."/>
            <person name="Thiagarajan M."/>
            <person name="Amedeo P."/>
            <person name="Galinsky K.J."/>
            <person name="Schobel S."/>
            <person name="Inman J."/>
            <person name="Hostetler J."/>
            <person name="Miller J."/>
            <person name="Hammond M."/>
            <person name="Megy K."/>
            <person name="Lawson D."/>
            <person name="Kodira C."/>
            <person name="Sutton G."/>
            <person name="Meyer J."/>
            <person name="Hill C.A."/>
            <person name="Birren B."/>
            <person name="Nene V."/>
            <person name="Collins F."/>
            <person name="Alarcon-Chaidez F."/>
            <person name="Wikel S."/>
            <person name="Strausberg R."/>
        </authorList>
    </citation>
    <scope>NUCLEOTIDE SEQUENCE [LARGE SCALE GENOMIC DNA]</scope>
    <source>
        <strain evidence="7">Wikel</strain>
        <strain evidence="5">Wikel colony</strain>
    </source>
</reference>
<dbReference type="EMBL" id="ABJB010932923">
    <property type="status" value="NOT_ANNOTATED_CDS"/>
    <property type="molecule type" value="Genomic_DNA"/>
</dbReference>
<dbReference type="EMBL" id="ABJB010242857">
    <property type="status" value="NOT_ANNOTATED_CDS"/>
    <property type="molecule type" value="Genomic_DNA"/>
</dbReference>
<dbReference type="InterPro" id="IPR007110">
    <property type="entry name" value="Ig-like_dom"/>
</dbReference>
<dbReference type="EMBL" id="DS805099">
    <property type="protein sequence ID" value="EEC10805.1"/>
    <property type="molecule type" value="Genomic_DNA"/>
</dbReference>
<dbReference type="InterPro" id="IPR013162">
    <property type="entry name" value="CD80_C2-set"/>
</dbReference>
<dbReference type="AlphaFoldDB" id="B7PW33"/>
<dbReference type="GO" id="GO:0016020">
    <property type="term" value="C:membrane"/>
    <property type="evidence" value="ECO:0007669"/>
    <property type="project" value="UniProtKB-SubCell"/>
</dbReference>
<dbReference type="InterPro" id="IPR013098">
    <property type="entry name" value="Ig_I-set"/>
</dbReference>
<dbReference type="EMBL" id="ABJB011038466">
    <property type="status" value="NOT_ANNOTATED_CDS"/>
    <property type="molecule type" value="Genomic_DNA"/>
</dbReference>